<dbReference type="Gene3D" id="3.40.50.150">
    <property type="entry name" value="Vaccinia Virus protein VP39"/>
    <property type="match status" value="1"/>
</dbReference>
<name>A0A1E3P0A4_WICAA</name>
<sequence length="297" mass="33934">MAQLLSNTSKVEYLRNEVAKRTIERLSFIKRDFPKLMDLGSHSGNFAKVLNEGDDEDTRLVRNKIGEILMVDSSKEMLHRWDDDPFNTELKVRKLVVDEEELNHKELEANKFDGIVSNLSLHWINDLPTTLKKINNCLKPDGLFLGSMICEDSIFELRTSLQLAELERKNGMSMSRISPMIKVDDMTNLLKMAKFNMVTIDVEEIIVDYPDILAMMEDLQLMGENNANKQGFENLDRDVLISAQAIYSKFYGEADADVSHLPLTFRVMFMIGWKESGNQPQPLQRGSGELNLKDVLG</sequence>
<evidence type="ECO:0000313" key="4">
    <source>
        <dbReference type="EMBL" id="ODQ58694.1"/>
    </source>
</evidence>
<dbReference type="EMBL" id="KV454211">
    <property type="protein sequence ID" value="ODQ58694.1"/>
    <property type="molecule type" value="Genomic_DNA"/>
</dbReference>
<evidence type="ECO:0000256" key="1">
    <source>
        <dbReference type="ARBA" id="ARBA00022603"/>
    </source>
</evidence>
<keyword evidence="5" id="KW-1185">Reference proteome</keyword>
<dbReference type="PANTHER" id="PTHR13090">
    <property type="entry name" value="ARGININE-HYDROXYLASE NDUFAF5, MITOCHONDRIAL"/>
    <property type="match status" value="1"/>
</dbReference>
<evidence type="ECO:0000256" key="2">
    <source>
        <dbReference type="ARBA" id="ARBA00022679"/>
    </source>
</evidence>
<dbReference type="STRING" id="683960.A0A1E3P0A4"/>
<keyword evidence="1" id="KW-0489">Methyltransferase</keyword>
<protein>
    <recommendedName>
        <fullName evidence="6">Methyltransferase type 11 domain-containing protein</fullName>
    </recommendedName>
</protein>
<evidence type="ECO:0000256" key="3">
    <source>
        <dbReference type="SAM" id="MobiDB-lite"/>
    </source>
</evidence>
<dbReference type="SUPFAM" id="SSF53335">
    <property type="entry name" value="S-adenosyl-L-methionine-dependent methyltransferases"/>
    <property type="match status" value="1"/>
</dbReference>
<gene>
    <name evidence="4" type="ORF">WICANDRAFT_100715</name>
</gene>
<dbReference type="GO" id="GO:0032981">
    <property type="term" value="P:mitochondrial respiratory chain complex I assembly"/>
    <property type="evidence" value="ECO:0007669"/>
    <property type="project" value="TreeGrafter"/>
</dbReference>
<proteinExistence type="predicted"/>
<dbReference type="Pfam" id="PF13489">
    <property type="entry name" value="Methyltransf_23"/>
    <property type="match status" value="1"/>
</dbReference>
<keyword evidence="2" id="KW-0808">Transferase</keyword>
<dbReference type="InterPro" id="IPR029063">
    <property type="entry name" value="SAM-dependent_MTases_sf"/>
</dbReference>
<evidence type="ECO:0008006" key="6">
    <source>
        <dbReference type="Google" id="ProtNLM"/>
    </source>
</evidence>
<reference evidence="4 5" key="1">
    <citation type="journal article" date="2016" name="Proc. Natl. Acad. Sci. U.S.A.">
        <title>Comparative genomics of biotechnologically important yeasts.</title>
        <authorList>
            <person name="Riley R."/>
            <person name="Haridas S."/>
            <person name="Wolfe K.H."/>
            <person name="Lopes M.R."/>
            <person name="Hittinger C.T."/>
            <person name="Goeker M."/>
            <person name="Salamov A.A."/>
            <person name="Wisecaver J.H."/>
            <person name="Long T.M."/>
            <person name="Calvey C.H."/>
            <person name="Aerts A.L."/>
            <person name="Barry K.W."/>
            <person name="Choi C."/>
            <person name="Clum A."/>
            <person name="Coughlan A.Y."/>
            <person name="Deshpande S."/>
            <person name="Douglass A.P."/>
            <person name="Hanson S.J."/>
            <person name="Klenk H.-P."/>
            <person name="LaButti K.M."/>
            <person name="Lapidus A."/>
            <person name="Lindquist E.A."/>
            <person name="Lipzen A.M."/>
            <person name="Meier-Kolthoff J.P."/>
            <person name="Ohm R.A."/>
            <person name="Otillar R.P."/>
            <person name="Pangilinan J.L."/>
            <person name="Peng Y."/>
            <person name="Rokas A."/>
            <person name="Rosa C.A."/>
            <person name="Scheuner C."/>
            <person name="Sibirny A.A."/>
            <person name="Slot J.C."/>
            <person name="Stielow J.B."/>
            <person name="Sun H."/>
            <person name="Kurtzman C.P."/>
            <person name="Blackwell M."/>
            <person name="Grigoriev I.V."/>
            <person name="Jeffries T.W."/>
        </authorList>
    </citation>
    <scope>NUCLEOTIDE SEQUENCE [LARGE SCALE GENOMIC DNA]</scope>
    <source>
        <strain evidence="5">ATCC 58044 / CBS 1984 / NCYC 433 / NRRL Y-366-8</strain>
    </source>
</reference>
<dbReference type="AlphaFoldDB" id="A0A1E3P0A4"/>
<dbReference type="RefSeq" id="XP_019037901.1">
    <property type="nucleotide sequence ID" value="XM_019180304.1"/>
</dbReference>
<evidence type="ECO:0000313" key="5">
    <source>
        <dbReference type="Proteomes" id="UP000094112"/>
    </source>
</evidence>
<dbReference type="CDD" id="cd02440">
    <property type="entry name" value="AdoMet_MTases"/>
    <property type="match status" value="1"/>
</dbReference>
<dbReference type="Proteomes" id="UP000094112">
    <property type="component" value="Unassembled WGS sequence"/>
</dbReference>
<feature type="region of interest" description="Disordered" evidence="3">
    <location>
        <begin position="278"/>
        <end position="297"/>
    </location>
</feature>
<accession>A0A1E3P0A4</accession>
<dbReference type="OrthoDB" id="16816at2759"/>
<dbReference type="PANTHER" id="PTHR13090:SF1">
    <property type="entry name" value="ARGININE-HYDROXYLASE NDUFAF5, MITOCHONDRIAL"/>
    <property type="match status" value="1"/>
</dbReference>
<organism evidence="4 5">
    <name type="scientific">Wickerhamomyces anomalus (strain ATCC 58044 / CBS 1984 / NCYC 433 / NRRL Y-366-8)</name>
    <name type="common">Yeast</name>
    <name type="synonym">Hansenula anomala</name>
    <dbReference type="NCBI Taxonomy" id="683960"/>
    <lineage>
        <taxon>Eukaryota</taxon>
        <taxon>Fungi</taxon>
        <taxon>Dikarya</taxon>
        <taxon>Ascomycota</taxon>
        <taxon>Saccharomycotina</taxon>
        <taxon>Saccharomycetes</taxon>
        <taxon>Phaffomycetales</taxon>
        <taxon>Wickerhamomycetaceae</taxon>
        <taxon>Wickerhamomyces</taxon>
    </lineage>
</organism>
<dbReference type="GeneID" id="30197550"/>
<dbReference type="InterPro" id="IPR050602">
    <property type="entry name" value="Malonyl-ACP_OMT"/>
</dbReference>
<dbReference type="GO" id="GO:0032259">
    <property type="term" value="P:methylation"/>
    <property type="evidence" value="ECO:0007669"/>
    <property type="project" value="UniProtKB-KW"/>
</dbReference>
<dbReference type="GO" id="GO:0005739">
    <property type="term" value="C:mitochondrion"/>
    <property type="evidence" value="ECO:0007669"/>
    <property type="project" value="TreeGrafter"/>
</dbReference>
<dbReference type="GO" id="GO:0008168">
    <property type="term" value="F:methyltransferase activity"/>
    <property type="evidence" value="ECO:0007669"/>
    <property type="project" value="UniProtKB-KW"/>
</dbReference>